<dbReference type="GO" id="GO:0051539">
    <property type="term" value="F:4 iron, 4 sulfur cluster binding"/>
    <property type="evidence" value="ECO:0007669"/>
    <property type="project" value="UniProtKB-UniRule"/>
</dbReference>
<feature type="domain" description="Phosphoadenosine phosphosulphate reductase" evidence="13">
    <location>
        <begin position="42"/>
        <end position="213"/>
    </location>
</feature>
<keyword evidence="4 12" id="KW-0408">Iron</keyword>
<dbReference type="InterPro" id="IPR004511">
    <property type="entry name" value="PAPS/APS_Rdtase"/>
</dbReference>
<dbReference type="EMBL" id="LILC01000005">
    <property type="protein sequence ID" value="KOO48538.1"/>
    <property type="molecule type" value="Genomic_DNA"/>
</dbReference>
<proteinExistence type="inferred from homology"/>
<protein>
    <recommendedName>
        <fullName evidence="9 12">Adenosine 5'-phosphosulfate reductase</fullName>
        <shortName evidence="12">APS reductase</shortName>
        <ecNumber evidence="8 12">1.8.4.10</ecNumber>
    </recommendedName>
    <alternativeName>
        <fullName evidence="11 12">5'-adenylylsulfate reductase</fullName>
    </alternativeName>
    <alternativeName>
        <fullName evidence="10 12">Thioredoxin-dependent 5'-adenylylsulfate reductase</fullName>
    </alternativeName>
</protein>
<dbReference type="NCBIfam" id="TIGR02055">
    <property type="entry name" value="APS_reductase"/>
    <property type="match status" value="1"/>
</dbReference>
<dbReference type="NCBIfam" id="NF002537">
    <property type="entry name" value="PRK02090.1"/>
    <property type="match status" value="1"/>
</dbReference>
<dbReference type="GO" id="GO:0019379">
    <property type="term" value="P:sulfate assimilation, phosphoadenylyl sulfate reduction by phosphoadenylyl-sulfate reductase (thioredoxin)"/>
    <property type="evidence" value="ECO:0007669"/>
    <property type="project" value="UniProtKB-UniRule"/>
</dbReference>
<dbReference type="CDD" id="cd23945">
    <property type="entry name" value="PAPS_reductase"/>
    <property type="match status" value="1"/>
</dbReference>
<keyword evidence="12" id="KW-0479">Metal-binding</keyword>
<dbReference type="Gene3D" id="3.40.50.620">
    <property type="entry name" value="HUPs"/>
    <property type="match status" value="1"/>
</dbReference>
<dbReference type="SUPFAM" id="SSF52402">
    <property type="entry name" value="Adenine nucleotide alpha hydrolases-like"/>
    <property type="match status" value="1"/>
</dbReference>
<evidence type="ECO:0000256" key="1">
    <source>
        <dbReference type="ARBA" id="ARBA00009732"/>
    </source>
</evidence>
<accession>A0A0M0LCX8</accession>
<reference evidence="15" key="1">
    <citation type="submission" date="2015-08" db="EMBL/GenBank/DDBJ databases">
        <title>Fjat-14210 dsm16467.</title>
        <authorList>
            <person name="Liu B."/>
            <person name="Wang J."/>
            <person name="Zhu Y."/>
            <person name="Liu G."/>
            <person name="Chen Q."/>
            <person name="Chen Z."/>
            <person name="Lan J."/>
            <person name="Che J."/>
            <person name="Ge C."/>
            <person name="Shi H."/>
            <person name="Pan Z."/>
            <person name="Liu X."/>
        </authorList>
    </citation>
    <scope>NUCLEOTIDE SEQUENCE [LARGE SCALE GENOMIC DNA]</scope>
    <source>
        <strain evidence="15">DSM 16467</strain>
    </source>
</reference>
<dbReference type="GO" id="GO:0004604">
    <property type="term" value="F:phosphoadenylyl-sulfate reductase (thioredoxin) activity"/>
    <property type="evidence" value="ECO:0007669"/>
    <property type="project" value="UniProtKB-UniRule"/>
</dbReference>
<dbReference type="PIRSF" id="PIRSF000857">
    <property type="entry name" value="PAPS_reductase"/>
    <property type="match status" value="1"/>
</dbReference>
<dbReference type="GO" id="GO:0046872">
    <property type="term" value="F:metal ion binding"/>
    <property type="evidence" value="ECO:0007669"/>
    <property type="project" value="UniProtKB-KW"/>
</dbReference>
<evidence type="ECO:0000256" key="9">
    <source>
        <dbReference type="ARBA" id="ARBA00029514"/>
    </source>
</evidence>
<dbReference type="NCBIfam" id="TIGR00434">
    <property type="entry name" value="cysH"/>
    <property type="match status" value="1"/>
</dbReference>
<dbReference type="PANTHER" id="PTHR46509:SF1">
    <property type="entry name" value="PHOSPHOADENOSINE PHOSPHOSULFATE REDUCTASE"/>
    <property type="match status" value="1"/>
</dbReference>
<dbReference type="PANTHER" id="PTHR46509">
    <property type="entry name" value="PHOSPHOADENOSINE PHOSPHOSULFATE REDUCTASE"/>
    <property type="match status" value="1"/>
</dbReference>
<dbReference type="GO" id="GO:0019344">
    <property type="term" value="P:cysteine biosynthetic process"/>
    <property type="evidence" value="ECO:0007669"/>
    <property type="project" value="InterPro"/>
</dbReference>
<feature type="binding site" evidence="12">
    <location>
        <position position="210"/>
    </location>
    <ligand>
        <name>[4Fe-4S] cluster</name>
        <dbReference type="ChEBI" id="CHEBI:49883"/>
    </ligand>
</feature>
<dbReference type="PATRIC" id="fig|284581.3.peg.204"/>
<comment type="function">
    <text evidence="6 12">Catalyzes the formation of sulfite from adenosine 5'-phosphosulfate (APS) using thioredoxin as an electron donor.</text>
</comment>
<sequence>MNEKLVYDTWEKADIPTFPSESDTKGALETLQWAYDHYGDTLVYACSFGIEAIVLLDLISKVKPDAKIVFLDTNLHFKETYETIEKIQERFPKLNIHLQQPALTLEGQAEKHGEELWKTNPNLCCEIRKVIPLRKAVESHEAWITGLRREQSESRKNTNFLNQDHKFKRIKVCPLIHWTWKEVWRYVYKHELPYNKLHDQGYPSIGCAPCTLPTHNMEDLRAGRWSGHQKVECGLHESAPNS</sequence>
<evidence type="ECO:0000259" key="13">
    <source>
        <dbReference type="Pfam" id="PF01507"/>
    </source>
</evidence>
<organism evidence="14 15">
    <name type="scientific">Priestia koreensis</name>
    <dbReference type="NCBI Taxonomy" id="284581"/>
    <lineage>
        <taxon>Bacteria</taxon>
        <taxon>Bacillati</taxon>
        <taxon>Bacillota</taxon>
        <taxon>Bacilli</taxon>
        <taxon>Bacillales</taxon>
        <taxon>Bacillaceae</taxon>
        <taxon>Priestia</taxon>
    </lineage>
</organism>
<dbReference type="OrthoDB" id="9772604at2"/>
<dbReference type="GO" id="GO:0043866">
    <property type="term" value="F:adenylyl-sulfate reductase (thioredoxin) activity"/>
    <property type="evidence" value="ECO:0007669"/>
    <property type="project" value="UniProtKB-EC"/>
</dbReference>
<evidence type="ECO:0000313" key="15">
    <source>
        <dbReference type="Proteomes" id="UP000037558"/>
    </source>
</evidence>
<feature type="binding site" evidence="12">
    <location>
        <position position="124"/>
    </location>
    <ligand>
        <name>[4Fe-4S] cluster</name>
        <dbReference type="ChEBI" id="CHEBI:49883"/>
    </ligand>
</feature>
<comment type="caution">
    <text evidence="14">The sequence shown here is derived from an EMBL/GenBank/DDBJ whole genome shotgun (WGS) entry which is preliminary data.</text>
</comment>
<dbReference type="Proteomes" id="UP000037558">
    <property type="component" value="Unassembled WGS sequence"/>
</dbReference>
<evidence type="ECO:0000256" key="6">
    <source>
        <dbReference type="ARBA" id="ARBA00024298"/>
    </source>
</evidence>
<evidence type="ECO:0000256" key="5">
    <source>
        <dbReference type="ARBA" id="ARBA00023014"/>
    </source>
</evidence>
<comment type="catalytic activity">
    <reaction evidence="12">
        <text>[thioredoxin]-disulfide + sulfite + AMP + 2 H(+) = adenosine 5'-phosphosulfate + [thioredoxin]-dithiol</text>
        <dbReference type="Rhea" id="RHEA:21976"/>
        <dbReference type="Rhea" id="RHEA-COMP:10698"/>
        <dbReference type="Rhea" id="RHEA-COMP:10700"/>
        <dbReference type="ChEBI" id="CHEBI:15378"/>
        <dbReference type="ChEBI" id="CHEBI:17359"/>
        <dbReference type="ChEBI" id="CHEBI:29950"/>
        <dbReference type="ChEBI" id="CHEBI:50058"/>
        <dbReference type="ChEBI" id="CHEBI:58243"/>
        <dbReference type="ChEBI" id="CHEBI:456215"/>
        <dbReference type="EC" id="1.8.4.10"/>
    </reaction>
</comment>
<comment type="similarity">
    <text evidence="1 12">Belongs to the PAPS reductase family. CysH subfamily.</text>
</comment>
<gene>
    <name evidence="12" type="primary">cysH</name>
    <name evidence="14" type="ORF">AMD01_04740</name>
</gene>
<evidence type="ECO:0000256" key="8">
    <source>
        <dbReference type="ARBA" id="ARBA00024386"/>
    </source>
</evidence>
<evidence type="ECO:0000256" key="11">
    <source>
        <dbReference type="ARBA" id="ARBA00032041"/>
    </source>
</evidence>
<dbReference type="FunFam" id="3.40.50.620:FF:000095">
    <property type="entry name" value="Phosphoadenosine phosphosulfate reductase"/>
    <property type="match status" value="1"/>
</dbReference>
<dbReference type="RefSeq" id="WP_053400259.1">
    <property type="nucleotide sequence ID" value="NZ_LILC01000005.1"/>
</dbReference>
<dbReference type="InterPro" id="IPR011798">
    <property type="entry name" value="APS_reductase"/>
</dbReference>
<comment type="pathway">
    <text evidence="7 12">Sulfur metabolism; hydrogen sulfide biosynthesis; sulfite from sulfate.</text>
</comment>
<keyword evidence="3 12" id="KW-0560">Oxidoreductase</keyword>
<feature type="active site" description="Nucleophile; cysteine thiosulfonate intermediate" evidence="12">
    <location>
        <position position="233"/>
    </location>
</feature>
<evidence type="ECO:0000256" key="10">
    <source>
        <dbReference type="ARBA" id="ARBA00030894"/>
    </source>
</evidence>
<dbReference type="GO" id="GO:0005737">
    <property type="term" value="C:cytoplasm"/>
    <property type="evidence" value="ECO:0007669"/>
    <property type="project" value="UniProtKB-SubCell"/>
</dbReference>
<name>A0A0M0LCX8_9BACI</name>
<dbReference type="STRING" id="284581.AMD01_04740"/>
<evidence type="ECO:0000313" key="14">
    <source>
        <dbReference type="EMBL" id="KOO48538.1"/>
    </source>
</evidence>
<evidence type="ECO:0000256" key="7">
    <source>
        <dbReference type="ARBA" id="ARBA00024327"/>
    </source>
</evidence>
<keyword evidence="15" id="KW-1185">Reference proteome</keyword>
<evidence type="ECO:0000256" key="4">
    <source>
        <dbReference type="ARBA" id="ARBA00023004"/>
    </source>
</evidence>
<evidence type="ECO:0000256" key="3">
    <source>
        <dbReference type="ARBA" id="ARBA00023002"/>
    </source>
</evidence>
<dbReference type="HAMAP" id="MF_00063">
    <property type="entry name" value="CysH"/>
    <property type="match status" value="1"/>
</dbReference>
<dbReference type="InterPro" id="IPR014729">
    <property type="entry name" value="Rossmann-like_a/b/a_fold"/>
</dbReference>
<feature type="binding site" evidence="12">
    <location>
        <position position="125"/>
    </location>
    <ligand>
        <name>[4Fe-4S] cluster</name>
        <dbReference type="ChEBI" id="CHEBI:49883"/>
    </ligand>
</feature>
<dbReference type="Pfam" id="PF01507">
    <property type="entry name" value="PAPS_reduct"/>
    <property type="match status" value="1"/>
</dbReference>
<dbReference type="GO" id="GO:0070814">
    <property type="term" value="P:hydrogen sulfide biosynthetic process"/>
    <property type="evidence" value="ECO:0007669"/>
    <property type="project" value="UniProtKB-UniRule"/>
</dbReference>
<comment type="cofactor">
    <cofactor evidence="12">
        <name>[4Fe-4S] cluster</name>
        <dbReference type="ChEBI" id="CHEBI:49883"/>
    </cofactor>
    <text evidence="12">Binds 1 [4Fe-4S] cluster per subunit.</text>
</comment>
<evidence type="ECO:0000256" key="2">
    <source>
        <dbReference type="ARBA" id="ARBA00022490"/>
    </source>
</evidence>
<keyword evidence="2 12" id="KW-0963">Cytoplasm</keyword>
<comment type="subcellular location">
    <subcellularLocation>
        <location evidence="12">Cytoplasm</location>
    </subcellularLocation>
</comment>
<evidence type="ECO:0000256" key="12">
    <source>
        <dbReference type="HAMAP-Rule" id="MF_00063"/>
    </source>
</evidence>
<dbReference type="InterPro" id="IPR002500">
    <property type="entry name" value="PAPS_reduct_dom"/>
</dbReference>
<keyword evidence="5 12" id="KW-0411">Iron-sulfur</keyword>
<dbReference type="EC" id="1.8.4.10" evidence="8 12"/>
<dbReference type="AlphaFoldDB" id="A0A0M0LCX8"/>
<feature type="binding site" evidence="12">
    <location>
        <position position="207"/>
    </location>
    <ligand>
        <name>[4Fe-4S] cluster</name>
        <dbReference type="ChEBI" id="CHEBI:49883"/>
    </ligand>
</feature>